<keyword evidence="2" id="KW-1185">Reference proteome</keyword>
<name>A0A1J1I200_9DIPT</name>
<accession>A0A1J1I200</accession>
<gene>
    <name evidence="1" type="ORF">CLUMA_CG007832</name>
</gene>
<proteinExistence type="predicted"/>
<protein>
    <submittedName>
        <fullName evidence="1">CLUMA_CG007832, isoform A</fullName>
    </submittedName>
</protein>
<evidence type="ECO:0000313" key="1">
    <source>
        <dbReference type="EMBL" id="CRK94317.1"/>
    </source>
</evidence>
<organism evidence="1 2">
    <name type="scientific">Clunio marinus</name>
    <dbReference type="NCBI Taxonomy" id="568069"/>
    <lineage>
        <taxon>Eukaryota</taxon>
        <taxon>Metazoa</taxon>
        <taxon>Ecdysozoa</taxon>
        <taxon>Arthropoda</taxon>
        <taxon>Hexapoda</taxon>
        <taxon>Insecta</taxon>
        <taxon>Pterygota</taxon>
        <taxon>Neoptera</taxon>
        <taxon>Endopterygota</taxon>
        <taxon>Diptera</taxon>
        <taxon>Nematocera</taxon>
        <taxon>Chironomoidea</taxon>
        <taxon>Chironomidae</taxon>
        <taxon>Clunio</taxon>
    </lineage>
</organism>
<dbReference type="AlphaFoldDB" id="A0A1J1I200"/>
<dbReference type="EMBL" id="CVRI01000038">
    <property type="protein sequence ID" value="CRK94317.1"/>
    <property type="molecule type" value="Genomic_DNA"/>
</dbReference>
<dbReference type="Proteomes" id="UP000183832">
    <property type="component" value="Unassembled WGS sequence"/>
</dbReference>
<sequence length="156" mass="18522">MFLIDTHFFSIGNPSSHKALVRFLERHLLTLIALRSGSKSSFNTNHFFFLYLCKEKLLFWDHSYDLQKEIFNLGKIYSTSEGSFIRKIRKDEGYGKSPTPFHIKQRNFSSPWNFICSLWEDSQYAFDNFSRFVPFRFTSRSHKIATYISIQHVKIT</sequence>
<evidence type="ECO:0000313" key="2">
    <source>
        <dbReference type="Proteomes" id="UP000183832"/>
    </source>
</evidence>
<reference evidence="1 2" key="1">
    <citation type="submission" date="2015-04" db="EMBL/GenBank/DDBJ databases">
        <authorList>
            <person name="Syromyatnikov M.Y."/>
            <person name="Popov V.N."/>
        </authorList>
    </citation>
    <scope>NUCLEOTIDE SEQUENCE [LARGE SCALE GENOMIC DNA]</scope>
</reference>